<sequence length="327" mass="35174">MGLTHKPAYRVEADGSDITEAIRENLISLTITDEAGVKSDSLSISLHDKGYRLPKAGGQLKVWLGYGEAATYMGLFVSDEITLSGPPDKMCIKAAGAPQEKSKAYYHLQTQKTRSWLPQTIGALVATVSADHGLDPAVASDLSGVGLPHIDQINESDMHLLTRIAKDHDAIAKANGGKLVFAHKGQGKTISGKSMPTVALIPTDVTNYRVTITARTDYNQVVAIWRSVESAKDIEEIAGAGEPMRRIRHIYPTQESAAKAAKAKLEAFQRGKQSLSVSLPGRPELRAECRLSLSGFRDGVNGLWSVTRATHKLGSGGYVTSVEGERV</sequence>
<dbReference type="STRING" id="1519643.SAMN06295933_0874"/>
<name>A0A1X7CH79_9BACT</name>
<evidence type="ECO:0008006" key="3">
    <source>
        <dbReference type="Google" id="ProtNLM"/>
    </source>
</evidence>
<dbReference type="RefSeq" id="WP_085098814.1">
    <property type="nucleotide sequence ID" value="NZ_FWZU01000001.1"/>
</dbReference>
<dbReference type="Pfam" id="PF05954">
    <property type="entry name" value="Phage_GPD"/>
    <property type="match status" value="1"/>
</dbReference>
<evidence type="ECO:0000313" key="1">
    <source>
        <dbReference type="EMBL" id="SME96247.1"/>
    </source>
</evidence>
<dbReference type="Proteomes" id="UP000192906">
    <property type="component" value="Unassembled WGS sequence"/>
</dbReference>
<accession>A0A1X7CH79</accession>
<dbReference type="OrthoDB" id="4070623at2"/>
<keyword evidence="2" id="KW-1185">Reference proteome</keyword>
<dbReference type="AlphaFoldDB" id="A0A1X7CH79"/>
<evidence type="ECO:0000313" key="2">
    <source>
        <dbReference type="Proteomes" id="UP000192906"/>
    </source>
</evidence>
<reference evidence="2" key="1">
    <citation type="submission" date="2017-04" db="EMBL/GenBank/DDBJ databases">
        <authorList>
            <person name="Varghese N."/>
            <person name="Submissions S."/>
        </authorList>
    </citation>
    <scope>NUCLEOTIDE SEQUENCE [LARGE SCALE GENOMIC DNA]</scope>
    <source>
        <strain evidence="2">K3S</strain>
    </source>
</reference>
<gene>
    <name evidence="1" type="ORF">SAMN06295933_0874</name>
</gene>
<organism evidence="1 2">
    <name type="scientific">Desulfovibrio gilichinskyi</name>
    <dbReference type="NCBI Taxonomy" id="1519643"/>
    <lineage>
        <taxon>Bacteria</taxon>
        <taxon>Pseudomonadati</taxon>
        <taxon>Thermodesulfobacteriota</taxon>
        <taxon>Desulfovibrionia</taxon>
        <taxon>Desulfovibrionales</taxon>
        <taxon>Desulfovibrionaceae</taxon>
        <taxon>Desulfovibrio</taxon>
    </lineage>
</organism>
<dbReference type="EMBL" id="FWZU01000001">
    <property type="protein sequence ID" value="SME96247.1"/>
    <property type="molecule type" value="Genomic_DNA"/>
</dbReference>
<dbReference type="SUPFAM" id="SSF69279">
    <property type="entry name" value="Phage tail proteins"/>
    <property type="match status" value="1"/>
</dbReference>
<proteinExistence type="predicted"/>
<protein>
    <recommendedName>
        <fullName evidence="3">Phage protein D</fullName>
    </recommendedName>
</protein>